<proteinExistence type="predicted"/>
<evidence type="ECO:0000256" key="2">
    <source>
        <dbReference type="ARBA" id="ARBA00022777"/>
    </source>
</evidence>
<evidence type="ECO:0000256" key="3">
    <source>
        <dbReference type="ARBA" id="ARBA00023012"/>
    </source>
</evidence>
<dbReference type="SMART" id="SM00387">
    <property type="entry name" value="HATPase_c"/>
    <property type="match status" value="1"/>
</dbReference>
<dbReference type="GO" id="GO:0016020">
    <property type="term" value="C:membrane"/>
    <property type="evidence" value="ECO:0007669"/>
    <property type="project" value="InterPro"/>
</dbReference>
<dbReference type="InterPro" id="IPR003594">
    <property type="entry name" value="HATPase_dom"/>
</dbReference>
<dbReference type="SUPFAM" id="SSF55874">
    <property type="entry name" value="ATPase domain of HSP90 chaperone/DNA topoisomerase II/histidine kinase"/>
    <property type="match status" value="1"/>
</dbReference>
<dbReference type="GO" id="GO:0000155">
    <property type="term" value="F:phosphorelay sensor kinase activity"/>
    <property type="evidence" value="ECO:0007669"/>
    <property type="project" value="InterPro"/>
</dbReference>
<dbReference type="GO" id="GO:0046983">
    <property type="term" value="F:protein dimerization activity"/>
    <property type="evidence" value="ECO:0007669"/>
    <property type="project" value="InterPro"/>
</dbReference>
<sequence length="369" mass="39732">MLGYLVFLFVPVLFDYDGGSAKVWTGMPAPQLGATLLSIAVFLPLYFGCYRMRRPSGEIACMLGIAGLGYVLLPFNPFSNTYLIYAVAIVATFNLRLAVKLAWAVALLAAFLLQVLSLRYPVFVFAITLVISVAAFFGNHFLLENTRKRAELKLSHEEVRRLAALAERERIGRDLHDLLGHTLSLVALKSELAGKLIDRDLVAARREIDEVMRVARDALSQVRRAVTGIRAAGLAAELASAKLLLESDGVAFRYALGELEIPADLETALALGVREAVTNIQRHARASSASVTLDARAGAAALRIVDDGRGGALVPGNGLHGMRERIEALGGRLRIDSKPGKGTALEIELPLPDRVEAAGARGGMTVAPR</sequence>
<dbReference type="Proteomes" id="UP000249046">
    <property type="component" value="Unassembled WGS sequence"/>
</dbReference>
<dbReference type="InterPro" id="IPR050482">
    <property type="entry name" value="Sensor_HK_TwoCompSys"/>
</dbReference>
<dbReference type="EMBL" id="QFPO01000003">
    <property type="protein sequence ID" value="PZQ18820.1"/>
    <property type="molecule type" value="Genomic_DNA"/>
</dbReference>
<evidence type="ECO:0000256" key="4">
    <source>
        <dbReference type="SAM" id="Phobius"/>
    </source>
</evidence>
<keyword evidence="1" id="KW-0808">Transferase</keyword>
<dbReference type="PANTHER" id="PTHR24421:SF63">
    <property type="entry name" value="SENSOR HISTIDINE KINASE DESK"/>
    <property type="match status" value="1"/>
</dbReference>
<dbReference type="InterPro" id="IPR036890">
    <property type="entry name" value="HATPase_C_sf"/>
</dbReference>
<protein>
    <submittedName>
        <fullName evidence="6">Sensor histidine kinase</fullName>
    </submittedName>
</protein>
<dbReference type="PANTHER" id="PTHR24421">
    <property type="entry name" value="NITRATE/NITRITE SENSOR PROTEIN NARX-RELATED"/>
    <property type="match status" value="1"/>
</dbReference>
<dbReference type="Gene3D" id="3.30.565.10">
    <property type="entry name" value="Histidine kinase-like ATPase, C-terminal domain"/>
    <property type="match status" value="1"/>
</dbReference>
<evidence type="ECO:0000313" key="6">
    <source>
        <dbReference type="EMBL" id="PZQ18820.1"/>
    </source>
</evidence>
<feature type="transmembrane region" description="Helical" evidence="4">
    <location>
        <begin position="120"/>
        <end position="143"/>
    </location>
</feature>
<accession>A0A2W5MYL1</accession>
<dbReference type="Gene3D" id="1.20.5.1930">
    <property type="match status" value="1"/>
</dbReference>
<gene>
    <name evidence="6" type="ORF">DI564_05220</name>
</gene>
<feature type="transmembrane region" description="Helical" evidence="4">
    <location>
        <begin position="59"/>
        <end position="76"/>
    </location>
</feature>
<organism evidence="6 7">
    <name type="scientific">Rhodanobacter denitrificans</name>
    <dbReference type="NCBI Taxonomy" id="666685"/>
    <lineage>
        <taxon>Bacteria</taxon>
        <taxon>Pseudomonadati</taxon>
        <taxon>Pseudomonadota</taxon>
        <taxon>Gammaproteobacteria</taxon>
        <taxon>Lysobacterales</taxon>
        <taxon>Rhodanobacteraceae</taxon>
        <taxon>Rhodanobacter</taxon>
    </lineage>
</organism>
<keyword evidence="4" id="KW-0472">Membrane</keyword>
<feature type="domain" description="Histidine kinase/HSP90-like ATPase" evidence="5">
    <location>
        <begin position="264"/>
        <end position="353"/>
    </location>
</feature>
<dbReference type="Pfam" id="PF02518">
    <property type="entry name" value="HATPase_c"/>
    <property type="match status" value="1"/>
</dbReference>
<reference evidence="6 7" key="1">
    <citation type="submission" date="2017-08" db="EMBL/GenBank/DDBJ databases">
        <title>Infants hospitalized years apart are colonized by the same room-sourced microbial strains.</title>
        <authorList>
            <person name="Brooks B."/>
            <person name="Olm M.R."/>
            <person name="Firek B.A."/>
            <person name="Baker R."/>
            <person name="Thomas B.C."/>
            <person name="Morowitz M.J."/>
            <person name="Banfield J.F."/>
        </authorList>
    </citation>
    <scope>NUCLEOTIDE SEQUENCE [LARGE SCALE GENOMIC DNA]</scope>
    <source>
        <strain evidence="6">S2_005_003_R2_42</strain>
    </source>
</reference>
<dbReference type="CDD" id="cd16917">
    <property type="entry name" value="HATPase_UhpB-NarQ-NarX-like"/>
    <property type="match status" value="1"/>
</dbReference>
<name>A0A2W5MYL1_9GAMM</name>
<feature type="transmembrane region" description="Helical" evidence="4">
    <location>
        <begin position="82"/>
        <end position="113"/>
    </location>
</feature>
<feature type="transmembrane region" description="Helical" evidence="4">
    <location>
        <begin position="30"/>
        <end position="47"/>
    </location>
</feature>
<keyword evidence="3" id="KW-0902">Two-component regulatory system</keyword>
<keyword evidence="4" id="KW-1133">Transmembrane helix</keyword>
<comment type="caution">
    <text evidence="6">The sequence shown here is derived from an EMBL/GenBank/DDBJ whole genome shotgun (WGS) entry which is preliminary data.</text>
</comment>
<evidence type="ECO:0000259" key="5">
    <source>
        <dbReference type="SMART" id="SM00387"/>
    </source>
</evidence>
<dbReference type="Pfam" id="PF07730">
    <property type="entry name" value="HisKA_3"/>
    <property type="match status" value="1"/>
</dbReference>
<evidence type="ECO:0000313" key="7">
    <source>
        <dbReference type="Proteomes" id="UP000249046"/>
    </source>
</evidence>
<keyword evidence="4" id="KW-0812">Transmembrane</keyword>
<keyword evidence="2 6" id="KW-0418">Kinase</keyword>
<evidence type="ECO:0000256" key="1">
    <source>
        <dbReference type="ARBA" id="ARBA00022679"/>
    </source>
</evidence>
<dbReference type="InterPro" id="IPR011712">
    <property type="entry name" value="Sig_transdc_His_kin_sub3_dim/P"/>
</dbReference>
<dbReference type="AlphaFoldDB" id="A0A2W5MYL1"/>